<dbReference type="Gene3D" id="3.40.109.10">
    <property type="entry name" value="NADH Oxidase"/>
    <property type="match status" value="1"/>
</dbReference>
<evidence type="ECO:0000313" key="4">
    <source>
        <dbReference type="Proteomes" id="UP000886803"/>
    </source>
</evidence>
<protein>
    <submittedName>
        <fullName evidence="3">Nitroreductase</fullName>
    </submittedName>
</protein>
<dbReference type="GO" id="GO:0005829">
    <property type="term" value="C:cytosol"/>
    <property type="evidence" value="ECO:0007669"/>
    <property type="project" value="TreeGrafter"/>
</dbReference>
<reference evidence="3" key="1">
    <citation type="journal article" date="2021" name="PeerJ">
        <title>Extensive microbial diversity within the chicken gut microbiome revealed by metagenomics and culture.</title>
        <authorList>
            <person name="Gilroy R."/>
            <person name="Ravi A."/>
            <person name="Getino M."/>
            <person name="Pursley I."/>
            <person name="Horton D.L."/>
            <person name="Alikhan N.F."/>
            <person name="Baker D."/>
            <person name="Gharbi K."/>
            <person name="Hall N."/>
            <person name="Watson M."/>
            <person name="Adriaenssens E.M."/>
            <person name="Foster-Nyarko E."/>
            <person name="Jarju S."/>
            <person name="Secka A."/>
            <person name="Antonio M."/>
            <person name="Oren A."/>
            <person name="Chaudhuri R.R."/>
            <person name="La Ragione R."/>
            <person name="Hildebrand F."/>
            <person name="Pallen M.J."/>
        </authorList>
    </citation>
    <scope>NUCLEOTIDE SEQUENCE</scope>
    <source>
        <strain evidence="3">ChiBcec8-13705</strain>
    </source>
</reference>
<dbReference type="PANTHER" id="PTHR23026:SF125">
    <property type="entry name" value="OXYGEN-INSENSITIVE NAD(P)H NITROREDUCTASE"/>
    <property type="match status" value="1"/>
</dbReference>
<evidence type="ECO:0000259" key="2">
    <source>
        <dbReference type="Pfam" id="PF00881"/>
    </source>
</evidence>
<proteinExistence type="predicted"/>
<evidence type="ECO:0000313" key="3">
    <source>
        <dbReference type="EMBL" id="HJB41679.1"/>
    </source>
</evidence>
<dbReference type="GO" id="GO:0046857">
    <property type="term" value="F:oxidoreductase activity, acting on other nitrogenous compounds as donors, with NAD or NADP as acceptor"/>
    <property type="evidence" value="ECO:0007669"/>
    <property type="project" value="TreeGrafter"/>
</dbReference>
<dbReference type="InterPro" id="IPR000415">
    <property type="entry name" value="Nitroreductase-like"/>
</dbReference>
<dbReference type="GO" id="GO:0046256">
    <property type="term" value="P:2,4,6-trinitrotoluene catabolic process"/>
    <property type="evidence" value="ECO:0007669"/>
    <property type="project" value="TreeGrafter"/>
</dbReference>
<feature type="domain" description="Nitroreductase" evidence="2">
    <location>
        <begin position="11"/>
        <end position="150"/>
    </location>
</feature>
<organism evidence="3 4">
    <name type="scientific">Candidatus Gemmiger avicola</name>
    <dbReference type="NCBI Taxonomy" id="2838605"/>
    <lineage>
        <taxon>Bacteria</taxon>
        <taxon>Bacillati</taxon>
        <taxon>Bacillota</taxon>
        <taxon>Clostridia</taxon>
        <taxon>Eubacteriales</taxon>
        <taxon>Gemmiger</taxon>
    </lineage>
</organism>
<comment type="caution">
    <text evidence="3">The sequence shown here is derived from an EMBL/GenBank/DDBJ whole genome shotgun (WGS) entry which is preliminary data.</text>
</comment>
<dbReference type="Pfam" id="PF00881">
    <property type="entry name" value="Nitroreductase"/>
    <property type="match status" value="1"/>
</dbReference>
<accession>A0A9D2M6F5</accession>
<name>A0A9D2M6F5_9FIRM</name>
<dbReference type="EMBL" id="DWYG01000061">
    <property type="protein sequence ID" value="HJB41679.1"/>
    <property type="molecule type" value="Genomic_DNA"/>
</dbReference>
<dbReference type="InterPro" id="IPR029479">
    <property type="entry name" value="Nitroreductase"/>
</dbReference>
<dbReference type="PANTHER" id="PTHR23026">
    <property type="entry name" value="NADPH NITROREDUCTASE"/>
    <property type="match status" value="1"/>
</dbReference>
<sequence length="177" mass="18712">MLTNETLHTLETRRSCRAYQDRPVDPEALAAVVRAGTFAPTGMGGQSPVIVVVQDKATRDTLSRLNAAVMGNTGDPFYGAPVVAVVLADTARGTWQYDGSLVIGNMLNAAASVGLGSCWIHRAKEVFESAEGKALLAQWGVPNAERLVGIGNCILGYPAPGGEKPAAPRKENYVLYV</sequence>
<dbReference type="CDD" id="cd02136">
    <property type="entry name" value="PnbA_NfnB-like"/>
    <property type="match status" value="1"/>
</dbReference>
<gene>
    <name evidence="3" type="ORF">H9945_04200</name>
</gene>
<dbReference type="SUPFAM" id="SSF55469">
    <property type="entry name" value="FMN-dependent nitroreductase-like"/>
    <property type="match status" value="1"/>
</dbReference>
<evidence type="ECO:0000256" key="1">
    <source>
        <dbReference type="ARBA" id="ARBA00023027"/>
    </source>
</evidence>
<keyword evidence="1" id="KW-0520">NAD</keyword>
<dbReference type="InterPro" id="IPR050627">
    <property type="entry name" value="Nitroreductase/BluB"/>
</dbReference>
<dbReference type="Proteomes" id="UP000886803">
    <property type="component" value="Unassembled WGS sequence"/>
</dbReference>
<dbReference type="AlphaFoldDB" id="A0A9D2M6F5"/>
<reference evidence="3" key="2">
    <citation type="submission" date="2021-04" db="EMBL/GenBank/DDBJ databases">
        <authorList>
            <person name="Gilroy R."/>
        </authorList>
    </citation>
    <scope>NUCLEOTIDE SEQUENCE</scope>
    <source>
        <strain evidence="3">ChiBcec8-13705</strain>
    </source>
</reference>